<feature type="transmembrane region" description="Helical" evidence="6">
    <location>
        <begin position="156"/>
        <end position="178"/>
    </location>
</feature>
<feature type="transmembrane region" description="Helical" evidence="6">
    <location>
        <begin position="190"/>
        <end position="220"/>
    </location>
</feature>
<feature type="region of interest" description="Disordered" evidence="5">
    <location>
        <begin position="413"/>
        <end position="443"/>
    </location>
</feature>
<dbReference type="OrthoDB" id="3777935at2"/>
<gene>
    <name evidence="8" type="ORF">CXG46_21320</name>
    <name evidence="9" type="ORF">SAMN05192575_1011002</name>
</gene>
<evidence type="ECO:0000313" key="11">
    <source>
        <dbReference type="Proteomes" id="UP000233565"/>
    </source>
</evidence>
<organism evidence="9 10">
    <name type="scientific">Nocardioides alpinus</name>
    <dbReference type="NCBI Taxonomy" id="748909"/>
    <lineage>
        <taxon>Bacteria</taxon>
        <taxon>Bacillati</taxon>
        <taxon>Actinomycetota</taxon>
        <taxon>Actinomycetes</taxon>
        <taxon>Propionibacteriales</taxon>
        <taxon>Nocardioidaceae</taxon>
        <taxon>Nocardioides</taxon>
    </lineage>
</organism>
<feature type="transmembrane region" description="Helical" evidence="6">
    <location>
        <begin position="240"/>
        <end position="262"/>
    </location>
</feature>
<comment type="subcellular location">
    <subcellularLocation>
        <location evidence="1">Membrane</location>
        <topology evidence="1">Multi-pass membrane protein</topology>
    </subcellularLocation>
</comment>
<feature type="domain" description="O-antigen ligase-related" evidence="7">
    <location>
        <begin position="195"/>
        <end position="344"/>
    </location>
</feature>
<dbReference type="PANTHER" id="PTHR37422">
    <property type="entry name" value="TEICHURONIC ACID BIOSYNTHESIS PROTEIN TUAE"/>
    <property type="match status" value="1"/>
</dbReference>
<evidence type="ECO:0000256" key="6">
    <source>
        <dbReference type="SAM" id="Phobius"/>
    </source>
</evidence>
<dbReference type="InterPro" id="IPR051533">
    <property type="entry name" value="WaaL-like"/>
</dbReference>
<evidence type="ECO:0000256" key="3">
    <source>
        <dbReference type="ARBA" id="ARBA00022989"/>
    </source>
</evidence>
<feature type="transmembrane region" description="Helical" evidence="6">
    <location>
        <begin position="21"/>
        <end position="41"/>
    </location>
</feature>
<protein>
    <submittedName>
        <fullName evidence="9">O-antigen ligase</fullName>
    </submittedName>
</protein>
<dbReference type="AlphaFoldDB" id="A0A1I0WHV3"/>
<feature type="transmembrane region" description="Helical" evidence="6">
    <location>
        <begin position="73"/>
        <end position="90"/>
    </location>
</feature>
<feature type="transmembrane region" description="Helical" evidence="6">
    <location>
        <begin position="372"/>
        <end position="405"/>
    </location>
</feature>
<evidence type="ECO:0000313" key="9">
    <source>
        <dbReference type="EMBL" id="SFA87967.1"/>
    </source>
</evidence>
<dbReference type="InterPro" id="IPR007016">
    <property type="entry name" value="O-antigen_ligase-rel_domated"/>
</dbReference>
<proteinExistence type="predicted"/>
<dbReference type="GO" id="GO:0016020">
    <property type="term" value="C:membrane"/>
    <property type="evidence" value="ECO:0007669"/>
    <property type="project" value="UniProtKB-SubCell"/>
</dbReference>
<keyword evidence="2 6" id="KW-0812">Transmembrane</keyword>
<keyword evidence="4 6" id="KW-0472">Membrane</keyword>
<evidence type="ECO:0000256" key="2">
    <source>
        <dbReference type="ARBA" id="ARBA00022692"/>
    </source>
</evidence>
<dbReference type="Proteomes" id="UP000199113">
    <property type="component" value="Unassembled WGS sequence"/>
</dbReference>
<evidence type="ECO:0000256" key="1">
    <source>
        <dbReference type="ARBA" id="ARBA00004141"/>
    </source>
</evidence>
<dbReference type="Pfam" id="PF04932">
    <property type="entry name" value="Wzy_C"/>
    <property type="match status" value="1"/>
</dbReference>
<evidence type="ECO:0000256" key="5">
    <source>
        <dbReference type="SAM" id="MobiDB-lite"/>
    </source>
</evidence>
<feature type="transmembrane region" description="Helical" evidence="6">
    <location>
        <begin position="336"/>
        <end position="360"/>
    </location>
</feature>
<evidence type="ECO:0000259" key="7">
    <source>
        <dbReference type="Pfam" id="PF04932"/>
    </source>
</evidence>
<keyword evidence="11" id="KW-1185">Reference proteome</keyword>
<dbReference type="RefSeq" id="WP_091195044.1">
    <property type="nucleotide sequence ID" value="NZ_FOKC01000001.1"/>
</dbReference>
<dbReference type="EMBL" id="PJBV01000035">
    <property type="protein sequence ID" value="PKH37925.1"/>
    <property type="molecule type" value="Genomic_DNA"/>
</dbReference>
<evidence type="ECO:0000256" key="4">
    <source>
        <dbReference type="ARBA" id="ARBA00023136"/>
    </source>
</evidence>
<accession>A0A1I0WHV3</accession>
<evidence type="ECO:0000313" key="10">
    <source>
        <dbReference type="Proteomes" id="UP000199113"/>
    </source>
</evidence>
<evidence type="ECO:0000313" key="8">
    <source>
        <dbReference type="EMBL" id="PKH37925.1"/>
    </source>
</evidence>
<reference evidence="9" key="1">
    <citation type="submission" date="2016-10" db="EMBL/GenBank/DDBJ databases">
        <authorList>
            <person name="de Groot N.N."/>
        </authorList>
    </citation>
    <scope>NUCLEOTIDE SEQUENCE [LARGE SCALE GENOMIC DNA]</scope>
    <source>
        <strain evidence="9">CGMCC 1.10697</strain>
    </source>
</reference>
<dbReference type="PANTHER" id="PTHR37422:SF21">
    <property type="entry name" value="EXOQ-LIKE PROTEIN"/>
    <property type="match status" value="1"/>
</dbReference>
<feature type="transmembrane region" description="Helical" evidence="6">
    <location>
        <begin position="125"/>
        <end position="144"/>
    </location>
</feature>
<dbReference type="STRING" id="748909.SAMN05192575_1011002"/>
<name>A0A1I0WHV3_9ACTN</name>
<feature type="transmembrane region" description="Helical" evidence="6">
    <location>
        <begin position="47"/>
        <end position="66"/>
    </location>
</feature>
<sequence>MSDLWVRLRSRPEPPGSPSGVVWAFAIAAVFFFMSNPLTMVPFFGDSLHRSILVAVGATVLTLPWIRLPRIPWAVLPVVALMYASLAWTISWDVTWGVSMVYVKIALVAWLCSWSTDLRTIAHGLHLGGVAVVIGSIYAYWAGLPFADVPDGAKGFLAGVGANRNILGYTLALAWAAALAHHPQGRRARLLWSAGIATLALGLVLAQSATAFVCAALVAALAFASTRRHRLPQRLRGRTVLALALGTVVAAVVALPLIGVLLGRDSATLSGRTQVWTAIWNATYGQRLLGQGWGTTWPHAWVQAPPNPVFEYINANYGAGVVAHGHNSLIDVMPDLGFVGMGAFALAYVVLVLEAVRRWWLTPLHSEDRDVWATLTVLLAAALIVYGINEPLATTPLGWFLLVVLSSSRQRRPVPAVTSPEQGEGRGRAEAHGVATHRRHVRR</sequence>
<reference evidence="8 11" key="2">
    <citation type="submission" date="2017-12" db="EMBL/GenBank/DDBJ databases">
        <title>Pharmacopeia of the Arctic Ocean.</title>
        <authorList>
            <person name="Collins E."/>
            <person name="Ducluzeau A.-L."/>
        </authorList>
    </citation>
    <scope>NUCLEOTIDE SEQUENCE [LARGE SCALE GENOMIC DNA]</scope>
    <source>
        <strain evidence="8 11">DSM 23325</strain>
    </source>
</reference>
<dbReference type="GO" id="GO:0016874">
    <property type="term" value="F:ligase activity"/>
    <property type="evidence" value="ECO:0007669"/>
    <property type="project" value="UniProtKB-KW"/>
</dbReference>
<dbReference type="EMBL" id="FOKC01000001">
    <property type="protein sequence ID" value="SFA87967.1"/>
    <property type="molecule type" value="Genomic_DNA"/>
</dbReference>
<dbReference type="Proteomes" id="UP000233565">
    <property type="component" value="Unassembled WGS sequence"/>
</dbReference>
<feature type="transmembrane region" description="Helical" evidence="6">
    <location>
        <begin position="96"/>
        <end position="113"/>
    </location>
</feature>
<keyword evidence="3 6" id="KW-1133">Transmembrane helix</keyword>
<keyword evidence="9" id="KW-0436">Ligase</keyword>